<dbReference type="EMBL" id="EU315244">
    <property type="protein sequence ID" value="ABZ01478.1"/>
    <property type="molecule type" value="Genomic_DNA"/>
</dbReference>
<dbReference type="SUPFAM" id="SSF50199">
    <property type="entry name" value="Staphylococcal nuclease"/>
    <property type="match status" value="1"/>
</dbReference>
<evidence type="ECO:0000256" key="1">
    <source>
        <dbReference type="ARBA" id="ARBA00022722"/>
    </source>
</evidence>
<dbReference type="GO" id="GO:0003676">
    <property type="term" value="F:nucleic acid binding"/>
    <property type="evidence" value="ECO:0007669"/>
    <property type="project" value="InterPro"/>
</dbReference>
<dbReference type="InterPro" id="IPR035437">
    <property type="entry name" value="SNase_OB-fold_sf"/>
</dbReference>
<organism evidence="6">
    <name type="scientific">Collimonas fungivorans (strain Ter331)</name>
    <dbReference type="NCBI Taxonomy" id="1005048"/>
    <lineage>
        <taxon>Bacteria</taxon>
        <taxon>Pseudomonadati</taxon>
        <taxon>Pseudomonadota</taxon>
        <taxon>Betaproteobacteria</taxon>
        <taxon>Burkholderiales</taxon>
        <taxon>Oxalobacteraceae</taxon>
        <taxon>Collimonas</taxon>
    </lineage>
</organism>
<keyword evidence="3" id="KW-0378">Hydrolase</keyword>
<protein>
    <submittedName>
        <fullName evidence="6">ParB</fullName>
    </submittedName>
</protein>
<accession>B0ZBA1</accession>
<dbReference type="PROSITE" id="PS01284">
    <property type="entry name" value="TNASE_2"/>
    <property type="match status" value="1"/>
</dbReference>
<dbReference type="RefSeq" id="WP_012274927.1">
    <property type="nucleotide sequence ID" value="NC_010332.1"/>
</dbReference>
<dbReference type="PROSITE" id="PS50830">
    <property type="entry name" value="TNASE_3"/>
    <property type="match status" value="1"/>
</dbReference>
<dbReference type="PANTHER" id="PTHR12302">
    <property type="entry name" value="EBNA2 BINDING PROTEIN P100"/>
    <property type="match status" value="1"/>
</dbReference>
<feature type="chain" id="PRO_5002759663" evidence="4">
    <location>
        <begin position="22"/>
        <end position="154"/>
    </location>
</feature>
<feature type="signal peptide" evidence="4">
    <location>
        <begin position="1"/>
        <end position="21"/>
    </location>
</feature>
<dbReference type="Pfam" id="PF00565">
    <property type="entry name" value="SNase"/>
    <property type="match status" value="1"/>
</dbReference>
<dbReference type="Gene3D" id="2.40.50.90">
    <property type="match status" value="1"/>
</dbReference>
<dbReference type="AlphaFoldDB" id="B0ZBA1"/>
<keyword evidence="6" id="KW-0614">Plasmid</keyword>
<feature type="domain" description="TNase-like" evidence="5">
    <location>
        <begin position="21"/>
        <end position="141"/>
    </location>
</feature>
<dbReference type="PROSITE" id="PS01123">
    <property type="entry name" value="TNASE_1"/>
    <property type="match status" value="1"/>
</dbReference>
<dbReference type="PANTHER" id="PTHR12302:SF3">
    <property type="entry name" value="SERINE_THREONINE-PROTEIN KINASE 31"/>
    <property type="match status" value="1"/>
</dbReference>
<keyword evidence="4" id="KW-0732">Signal</keyword>
<dbReference type="GO" id="GO:0016787">
    <property type="term" value="F:hydrolase activity"/>
    <property type="evidence" value="ECO:0007669"/>
    <property type="project" value="UniProtKB-KW"/>
</dbReference>
<geneLocation type="plasmid" evidence="6">
    <name>pTer331</name>
</geneLocation>
<name>B0ZBA1_COLFT</name>
<evidence type="ECO:0000256" key="2">
    <source>
        <dbReference type="ARBA" id="ARBA00022759"/>
    </source>
</evidence>
<keyword evidence="2" id="KW-0255">Endonuclease</keyword>
<evidence type="ECO:0000313" key="6">
    <source>
        <dbReference type="EMBL" id="ABZ01478.1"/>
    </source>
</evidence>
<evidence type="ECO:0000259" key="5">
    <source>
        <dbReference type="PROSITE" id="PS50830"/>
    </source>
</evidence>
<dbReference type="InterPro" id="IPR016071">
    <property type="entry name" value="Staphylococal_nuclease_OB-fold"/>
</dbReference>
<proteinExistence type="predicted"/>
<dbReference type="SMART" id="SM00318">
    <property type="entry name" value="SNc"/>
    <property type="match status" value="1"/>
</dbReference>
<evidence type="ECO:0000256" key="3">
    <source>
        <dbReference type="ARBA" id="ARBA00022801"/>
    </source>
</evidence>
<gene>
    <name evidence="6" type="primary">parB</name>
</gene>
<dbReference type="GO" id="GO:0004519">
    <property type="term" value="F:endonuclease activity"/>
    <property type="evidence" value="ECO:0007669"/>
    <property type="project" value="UniProtKB-KW"/>
</dbReference>
<keyword evidence="1" id="KW-0540">Nuclease</keyword>
<evidence type="ECO:0000256" key="4">
    <source>
        <dbReference type="SAM" id="SignalP"/>
    </source>
</evidence>
<dbReference type="InterPro" id="IPR002071">
    <property type="entry name" value="Thermonucl_AS"/>
</dbReference>
<reference evidence="6" key="1">
    <citation type="journal article" date="2008" name="FEMS Microbiol. Ecol.">
        <title>Comparative genomics of the pIPO2/pSB102 family of environmental plasmids: sequence, evolution, and ecology of pTer331 isolated from Collimonas fungivorans Ter331.</title>
        <authorList>
            <person name="Mela F."/>
            <person name="Fritsche K."/>
            <person name="Boersma H."/>
            <person name="van Elsas J.D."/>
            <person name="Bartels D."/>
            <person name="Meyer F."/>
            <person name="de Boer W."/>
            <person name="van Veen J.A."/>
            <person name="Leveau J.H."/>
        </authorList>
    </citation>
    <scope>NUCLEOTIDE SEQUENCE [LARGE SCALE GENOMIC DNA]</scope>
    <source>
        <strain evidence="6">Ter331</strain>
        <plasmid evidence="6">pTer331</plasmid>
    </source>
</reference>
<sequence length="154" mass="16993">MRALRSLFACALLAFYSAAWADFSGSVVGVIDGDTIDVLVENRPVRVRLAQIDAPERTQAFGTRSRQALSAMVFRQAVTVAEAGPDRYGRTLGTVFVAGVSVNAAMIDQGMAWAYRQYVTDRSLIQLEAQARAARRGLWVDPAPVEPWLFRRTK</sequence>